<name>A0A6J7NSI6_9ZZZZ</name>
<dbReference type="EMBL" id="CAFBOK010000215">
    <property type="protein sequence ID" value="CAB4995265.1"/>
    <property type="molecule type" value="Genomic_DNA"/>
</dbReference>
<sequence length="103" mass="11400">MDLGDNVVAFVSEHHTLRRPKCNMKHCSVFGDVDVFTGPHGIAQSFDVGSTRKSKKLCQCLVVKTMLGVINVEIADFNIESFTTTWIGRKKIAQVYVSDLGLV</sequence>
<proteinExistence type="predicted"/>
<gene>
    <name evidence="1" type="ORF">UFOPK3927_01544</name>
</gene>
<accession>A0A6J7NSI6</accession>
<dbReference type="AlphaFoldDB" id="A0A6J7NSI6"/>
<protein>
    <submittedName>
        <fullName evidence="1">Unannotated protein</fullName>
    </submittedName>
</protein>
<evidence type="ECO:0000313" key="1">
    <source>
        <dbReference type="EMBL" id="CAB4995265.1"/>
    </source>
</evidence>
<reference evidence="1" key="1">
    <citation type="submission" date="2020-05" db="EMBL/GenBank/DDBJ databases">
        <authorList>
            <person name="Chiriac C."/>
            <person name="Salcher M."/>
            <person name="Ghai R."/>
            <person name="Kavagutti S V."/>
        </authorList>
    </citation>
    <scope>NUCLEOTIDE SEQUENCE</scope>
</reference>
<organism evidence="1">
    <name type="scientific">freshwater metagenome</name>
    <dbReference type="NCBI Taxonomy" id="449393"/>
    <lineage>
        <taxon>unclassified sequences</taxon>
        <taxon>metagenomes</taxon>
        <taxon>ecological metagenomes</taxon>
    </lineage>
</organism>